<organism evidence="1 2">
    <name type="scientific">Forsythia ovata</name>
    <dbReference type="NCBI Taxonomy" id="205694"/>
    <lineage>
        <taxon>Eukaryota</taxon>
        <taxon>Viridiplantae</taxon>
        <taxon>Streptophyta</taxon>
        <taxon>Embryophyta</taxon>
        <taxon>Tracheophyta</taxon>
        <taxon>Spermatophyta</taxon>
        <taxon>Magnoliopsida</taxon>
        <taxon>eudicotyledons</taxon>
        <taxon>Gunneridae</taxon>
        <taxon>Pentapetalae</taxon>
        <taxon>asterids</taxon>
        <taxon>lamiids</taxon>
        <taxon>Lamiales</taxon>
        <taxon>Oleaceae</taxon>
        <taxon>Forsythieae</taxon>
        <taxon>Forsythia</taxon>
    </lineage>
</organism>
<protein>
    <submittedName>
        <fullName evidence="1">Uncharacterized protein</fullName>
    </submittedName>
</protein>
<dbReference type="InterPro" id="IPR032675">
    <property type="entry name" value="LRR_dom_sf"/>
</dbReference>
<dbReference type="EMBL" id="JBFOLJ010000008">
    <property type="protein sequence ID" value="KAL2513490.1"/>
    <property type="molecule type" value="Genomic_DNA"/>
</dbReference>
<dbReference type="Gene3D" id="3.80.10.10">
    <property type="entry name" value="Ribonuclease Inhibitor"/>
    <property type="match status" value="1"/>
</dbReference>
<comment type="caution">
    <text evidence="1">The sequence shown here is derived from an EMBL/GenBank/DDBJ whole genome shotgun (WGS) entry which is preliminary data.</text>
</comment>
<dbReference type="Proteomes" id="UP001604277">
    <property type="component" value="Unassembled WGS sequence"/>
</dbReference>
<evidence type="ECO:0000313" key="1">
    <source>
        <dbReference type="EMBL" id="KAL2513490.1"/>
    </source>
</evidence>
<name>A0ABD1TL84_9LAMI</name>
<dbReference type="PANTHER" id="PTHR33526:SF20">
    <property type="entry name" value="VQ DOMAIN-CONTAINING PROTEIN"/>
    <property type="match status" value="1"/>
</dbReference>
<keyword evidence="2" id="KW-1185">Reference proteome</keyword>
<proteinExistence type="predicted"/>
<reference evidence="2" key="1">
    <citation type="submission" date="2024-07" db="EMBL/GenBank/DDBJ databases">
        <title>Two chromosome-level genome assemblies of Korean endemic species Abeliophyllum distichum and Forsythia ovata (Oleaceae).</title>
        <authorList>
            <person name="Jang H."/>
        </authorList>
    </citation>
    <scope>NUCLEOTIDE SEQUENCE [LARGE SCALE GENOMIC DNA]</scope>
</reference>
<gene>
    <name evidence="1" type="ORF">Fot_27461</name>
</gene>
<evidence type="ECO:0000313" key="2">
    <source>
        <dbReference type="Proteomes" id="UP001604277"/>
    </source>
</evidence>
<dbReference type="AlphaFoldDB" id="A0ABD1TL84"/>
<dbReference type="SUPFAM" id="SSF52058">
    <property type="entry name" value="L domain-like"/>
    <property type="match status" value="1"/>
</dbReference>
<accession>A0ABD1TL84</accession>
<sequence>MKAPIRILTRTRDFYTKSILECDGRIDQGSIICCTGPQVFQLPKNFSLRSTKGSNKLIRLAFARHGGTKINAVDSKENLASKKPTVVAVAVAVRSYSVEVGRLGRIDEDKPCEFKEVDVDEFLYPRTHNDLTGAISSDLEKNNLPGLVKLDLTENRLNGRIPSDMCAGNRLVVLAFGNNNFNGRFPQGNHEMQVSKYADSL</sequence>
<dbReference type="PANTHER" id="PTHR33526">
    <property type="entry name" value="OS07G0123800 PROTEIN"/>
    <property type="match status" value="1"/>
</dbReference>